<reference evidence="1" key="2">
    <citation type="submission" date="2022-01" db="EMBL/GenBank/DDBJ databases">
        <authorList>
            <person name="Yamashiro T."/>
            <person name="Shiraishi A."/>
            <person name="Satake H."/>
            <person name="Nakayama K."/>
        </authorList>
    </citation>
    <scope>NUCLEOTIDE SEQUENCE</scope>
</reference>
<accession>A0ABQ5H725</accession>
<name>A0ABQ5H725_9ASTR</name>
<evidence type="ECO:0000313" key="2">
    <source>
        <dbReference type="Proteomes" id="UP001151760"/>
    </source>
</evidence>
<dbReference type="Proteomes" id="UP001151760">
    <property type="component" value="Unassembled WGS sequence"/>
</dbReference>
<proteinExistence type="predicted"/>
<reference evidence="1" key="1">
    <citation type="journal article" date="2022" name="Int. J. Mol. Sci.">
        <title>Draft Genome of Tanacetum Coccineum: Genomic Comparison of Closely Related Tanacetum-Family Plants.</title>
        <authorList>
            <person name="Yamashiro T."/>
            <person name="Shiraishi A."/>
            <person name="Nakayama K."/>
            <person name="Satake H."/>
        </authorList>
    </citation>
    <scope>NUCLEOTIDE SEQUENCE</scope>
</reference>
<sequence>MQTKDSQMEMHISRCKYDYECVTEVNRLETKVSNSDTEFMDVVVPEKVTLTFISLCSGNVILFYLKFKTTHVQRSFTSHQLFGDLMAINEYSDVKAEGVTDNLMPDVVIKECFDDAKDYKVDGNPYLYFTPDRISLDENGIHYKNDAVEDDFSSVKRLKTNRDCPMISHPSLIEIGIPQVSFDLGGTFVTDAHVEIGIPQVSFDPGGGILTDIEVEVHEVLKLLLIAFDRNLNVTPNTQGDVYRLGKKLKCHTEYSGTDCSTFLDMHPLMAIMVFLWCKGVAAALWLTLARSLNVGIPQSSFDPVVVFVTDIQLEVLEVSESYVLKLFRNLNVTPNTHVALQKAVDVDDTIDLQNSEDLLALEKETDVDDTIDLQNFDFQNDDFFNWFMSDLSPIYMNTLEVSPLDDLSNEIGETINVVDLTLEEKDITNKGKTEDVSNIAKLMKISLINKEIDSLQNITNISRELSDQDPKMAESFVNVVRKKMKYTVALLDTVDKCFKN</sequence>
<keyword evidence="2" id="KW-1185">Reference proteome</keyword>
<organism evidence="1 2">
    <name type="scientific">Tanacetum coccineum</name>
    <dbReference type="NCBI Taxonomy" id="301880"/>
    <lineage>
        <taxon>Eukaryota</taxon>
        <taxon>Viridiplantae</taxon>
        <taxon>Streptophyta</taxon>
        <taxon>Embryophyta</taxon>
        <taxon>Tracheophyta</taxon>
        <taxon>Spermatophyta</taxon>
        <taxon>Magnoliopsida</taxon>
        <taxon>eudicotyledons</taxon>
        <taxon>Gunneridae</taxon>
        <taxon>Pentapetalae</taxon>
        <taxon>asterids</taxon>
        <taxon>campanulids</taxon>
        <taxon>Asterales</taxon>
        <taxon>Asteraceae</taxon>
        <taxon>Asteroideae</taxon>
        <taxon>Anthemideae</taxon>
        <taxon>Anthemidinae</taxon>
        <taxon>Tanacetum</taxon>
    </lineage>
</organism>
<protein>
    <submittedName>
        <fullName evidence="1">Uncharacterized protein</fullName>
    </submittedName>
</protein>
<gene>
    <name evidence="1" type="ORF">Tco_1057860</name>
</gene>
<evidence type="ECO:0000313" key="1">
    <source>
        <dbReference type="EMBL" id="GJT83518.1"/>
    </source>
</evidence>
<dbReference type="EMBL" id="BQNB010019270">
    <property type="protein sequence ID" value="GJT83518.1"/>
    <property type="molecule type" value="Genomic_DNA"/>
</dbReference>
<comment type="caution">
    <text evidence="1">The sequence shown here is derived from an EMBL/GenBank/DDBJ whole genome shotgun (WGS) entry which is preliminary data.</text>
</comment>